<evidence type="ECO:0000313" key="4">
    <source>
        <dbReference type="Proteomes" id="UP000244173"/>
    </source>
</evidence>
<dbReference type="AlphaFoldDB" id="A0A2S0PEF1"/>
<evidence type="ECO:0000313" key="3">
    <source>
        <dbReference type="EMBL" id="AVY95759.1"/>
    </source>
</evidence>
<keyword evidence="4" id="KW-1185">Reference proteome</keyword>
<reference evidence="3 4" key="1">
    <citation type="submission" date="2018-04" db="EMBL/GenBank/DDBJ databases">
        <title>Denitrifier Microvirgula.</title>
        <authorList>
            <person name="Anderson E."/>
            <person name="Jang J."/>
            <person name="Ishii S."/>
        </authorList>
    </citation>
    <scope>NUCLEOTIDE SEQUENCE [LARGE SCALE GENOMIC DNA]</scope>
    <source>
        <strain evidence="3 4">BE2.4</strain>
    </source>
</reference>
<dbReference type="Pfam" id="PF04233">
    <property type="entry name" value="Phage_Mu_F"/>
    <property type="match status" value="1"/>
</dbReference>
<evidence type="ECO:0000256" key="1">
    <source>
        <dbReference type="SAM" id="MobiDB-lite"/>
    </source>
</evidence>
<sequence length="272" mass="30698">MDLRQLLASQGRQTRRNRQLRPATPSKRTEVWYRQQLLELVQTMRLVVEEEISNVSPPMQDKEGDPPTGLFARAINTAMERAIERISRFIPKSMLERMAVGMVRRANQQNHRQTTQAVNAAIGIDVGQMIERTPSVAAQIEAATIHNANLITSIQSQYLDRVRTTVMQAVTSGQRHESIVASIREIGGVTESRARLIARDQTSKLNGALTKARQTSLGVRRYRWSGANDERERETHRENNGKTFSWDDPPPTGHPGEDINCRCVAIPIIELD</sequence>
<organism evidence="3 4">
    <name type="scientific">Microvirgula aerodenitrificans</name>
    <dbReference type="NCBI Taxonomy" id="57480"/>
    <lineage>
        <taxon>Bacteria</taxon>
        <taxon>Pseudomonadati</taxon>
        <taxon>Pseudomonadota</taxon>
        <taxon>Betaproteobacteria</taxon>
        <taxon>Neisseriales</taxon>
        <taxon>Aquaspirillaceae</taxon>
        <taxon>Microvirgula</taxon>
    </lineage>
</organism>
<feature type="region of interest" description="Disordered" evidence="1">
    <location>
        <begin position="1"/>
        <end position="27"/>
    </location>
</feature>
<dbReference type="KEGG" id="maer:DAI18_18200"/>
<dbReference type="EMBL" id="CP028519">
    <property type="protein sequence ID" value="AVY95759.1"/>
    <property type="molecule type" value="Genomic_DNA"/>
</dbReference>
<feature type="region of interest" description="Disordered" evidence="1">
    <location>
        <begin position="225"/>
        <end position="258"/>
    </location>
</feature>
<dbReference type="RefSeq" id="WP_107890150.1">
    <property type="nucleotide sequence ID" value="NZ_CP028519.1"/>
</dbReference>
<gene>
    <name evidence="3" type="ORF">DAI18_18200</name>
</gene>
<proteinExistence type="predicted"/>
<name>A0A2S0PEF1_9NEIS</name>
<feature type="domain" description="Phage head morphogenesis" evidence="2">
    <location>
        <begin position="161"/>
        <end position="266"/>
    </location>
</feature>
<dbReference type="Proteomes" id="UP000244173">
    <property type="component" value="Chromosome"/>
</dbReference>
<accession>A0A2S0PEF1</accession>
<dbReference type="InterPro" id="IPR006528">
    <property type="entry name" value="Phage_head_morphogenesis_dom"/>
</dbReference>
<evidence type="ECO:0000259" key="2">
    <source>
        <dbReference type="Pfam" id="PF04233"/>
    </source>
</evidence>
<feature type="compositionally biased region" description="Basic and acidic residues" evidence="1">
    <location>
        <begin position="228"/>
        <end position="240"/>
    </location>
</feature>
<dbReference type="NCBIfam" id="TIGR01641">
    <property type="entry name" value="phageSPP1_gp7"/>
    <property type="match status" value="1"/>
</dbReference>
<protein>
    <recommendedName>
        <fullName evidence="2">Phage head morphogenesis domain-containing protein</fullName>
    </recommendedName>
</protein>